<dbReference type="Proteomes" id="UP000266313">
    <property type="component" value="Chromosome"/>
</dbReference>
<reference evidence="1 2" key="1">
    <citation type="submission" date="2016-12" db="EMBL/GenBank/DDBJ databases">
        <title>Genome sequencing of Methylocaldum marinum.</title>
        <authorList>
            <person name="Takeuchi M."/>
            <person name="Kamagata Y."/>
            <person name="Hiraoka S."/>
            <person name="Oshima K."/>
            <person name="Hattori M."/>
            <person name="Iwasaki W."/>
        </authorList>
    </citation>
    <scope>NUCLEOTIDE SEQUENCE [LARGE SCALE GENOMIC DNA]</scope>
    <source>
        <strain evidence="1 2">S8</strain>
    </source>
</reference>
<organism evidence="1 2">
    <name type="scientific">Methylocaldum marinum</name>
    <dbReference type="NCBI Taxonomy" id="1432792"/>
    <lineage>
        <taxon>Bacteria</taxon>
        <taxon>Pseudomonadati</taxon>
        <taxon>Pseudomonadota</taxon>
        <taxon>Gammaproteobacteria</taxon>
        <taxon>Methylococcales</taxon>
        <taxon>Methylococcaceae</taxon>
        <taxon>Methylocaldum</taxon>
    </lineage>
</organism>
<dbReference type="GO" id="GO:0016301">
    <property type="term" value="F:kinase activity"/>
    <property type="evidence" value="ECO:0007669"/>
    <property type="project" value="UniProtKB-KW"/>
</dbReference>
<dbReference type="EMBL" id="AP017928">
    <property type="protein sequence ID" value="BBA33442.1"/>
    <property type="molecule type" value="Genomic_DNA"/>
</dbReference>
<name>A0A250KPI2_9GAMM</name>
<accession>A0A250KPI2</accession>
<keyword evidence="1" id="KW-0418">Kinase</keyword>
<keyword evidence="2" id="KW-1185">Reference proteome</keyword>
<dbReference type="KEGG" id="mmai:sS8_1482"/>
<evidence type="ECO:0000313" key="1">
    <source>
        <dbReference type="EMBL" id="BBA33442.1"/>
    </source>
</evidence>
<dbReference type="AlphaFoldDB" id="A0A250KPI2"/>
<dbReference type="RefSeq" id="WP_170160982.1">
    <property type="nucleotide sequence ID" value="NZ_AP017928.1"/>
</dbReference>
<gene>
    <name evidence="1" type="ORF">sS8_1482</name>
</gene>
<sequence length="52" mass="5754">MSFGNYDQVRGLGGVMSGPQLAKLTRPRISHAVTRRRLFEALDAASVPIIWL</sequence>
<protein>
    <submittedName>
        <fullName evidence="1">CheA signal transduction histidine kinase</fullName>
    </submittedName>
</protein>
<proteinExistence type="predicted"/>
<evidence type="ECO:0000313" key="2">
    <source>
        <dbReference type="Proteomes" id="UP000266313"/>
    </source>
</evidence>
<keyword evidence="1" id="KW-0808">Transferase</keyword>